<accession>A0ACC2SR00</accession>
<sequence>MATAMELICGPWELLFSKIQTADFKFPPIANISPEARDLITLILQVDPEERPDFNQVRNHPFFQGFTPTLLSKDTLCHPPRFAGDSNSALKRGLDADRFAYSSPNPGPSTPPKRARFMTSYNPNSPPPPQKTYCFKELMEERTSVPPLLGQFCLNLCLPSAQLNIPWPKKEHTEAVQPQQEDKPLAAGPNITIIQDAHDVYTEVKGLIALGRTKAQIEEIIGEADLTIPNFILKRIFHGKDHVQAYEFLDGTTGVLFPDLSTLILSPDKA</sequence>
<dbReference type="EC" id="2.7.11.21" evidence="1"/>
<evidence type="ECO:0000313" key="1">
    <source>
        <dbReference type="EMBL" id="KAJ9064780.1"/>
    </source>
</evidence>
<protein>
    <submittedName>
        <fullName evidence="1">Cell cycle serine/threonine-protein kinase cdc5/MSD2</fullName>
        <ecNumber evidence="1">2.7.11.21</ecNumber>
    </submittedName>
</protein>
<evidence type="ECO:0000313" key="2">
    <source>
        <dbReference type="Proteomes" id="UP001165960"/>
    </source>
</evidence>
<comment type="caution">
    <text evidence="1">The sequence shown here is derived from an EMBL/GenBank/DDBJ whole genome shotgun (WGS) entry which is preliminary data.</text>
</comment>
<dbReference type="Proteomes" id="UP001165960">
    <property type="component" value="Unassembled WGS sequence"/>
</dbReference>
<gene>
    <name evidence="1" type="primary">CDC5_6</name>
    <name evidence="1" type="ORF">DSO57_1026712</name>
</gene>
<organism evidence="1 2">
    <name type="scientific">Entomophthora muscae</name>
    <dbReference type="NCBI Taxonomy" id="34485"/>
    <lineage>
        <taxon>Eukaryota</taxon>
        <taxon>Fungi</taxon>
        <taxon>Fungi incertae sedis</taxon>
        <taxon>Zoopagomycota</taxon>
        <taxon>Entomophthoromycotina</taxon>
        <taxon>Entomophthoromycetes</taxon>
        <taxon>Entomophthorales</taxon>
        <taxon>Entomophthoraceae</taxon>
        <taxon>Entomophthora</taxon>
    </lineage>
</organism>
<reference evidence="1" key="1">
    <citation type="submission" date="2022-04" db="EMBL/GenBank/DDBJ databases">
        <title>Genome of the entomopathogenic fungus Entomophthora muscae.</title>
        <authorList>
            <person name="Elya C."/>
            <person name="Lovett B.R."/>
            <person name="Lee E."/>
            <person name="Macias A.M."/>
            <person name="Hajek A.E."/>
            <person name="De Bivort B.L."/>
            <person name="Kasson M.T."/>
            <person name="De Fine Licht H.H."/>
            <person name="Stajich J.E."/>
        </authorList>
    </citation>
    <scope>NUCLEOTIDE SEQUENCE</scope>
    <source>
        <strain evidence="1">Berkeley</strain>
    </source>
</reference>
<name>A0ACC2SR00_9FUNG</name>
<keyword evidence="1" id="KW-0808">Transferase</keyword>
<dbReference type="EMBL" id="QTSX02004418">
    <property type="protein sequence ID" value="KAJ9064780.1"/>
    <property type="molecule type" value="Genomic_DNA"/>
</dbReference>
<proteinExistence type="predicted"/>
<keyword evidence="2" id="KW-1185">Reference proteome</keyword>
<keyword evidence="1" id="KW-0418">Kinase</keyword>